<dbReference type="EMBL" id="CP060412">
    <property type="protein sequence ID" value="QNK00978.1"/>
    <property type="molecule type" value="Genomic_DNA"/>
</dbReference>
<keyword evidence="1" id="KW-0175">Coiled coil</keyword>
<dbReference type="RefSeq" id="WP_187056442.1">
    <property type="nucleotide sequence ID" value="NZ_CP060412.1"/>
</dbReference>
<evidence type="ECO:0000313" key="3">
    <source>
        <dbReference type="Proteomes" id="UP000515873"/>
    </source>
</evidence>
<keyword evidence="3" id="KW-1185">Reference proteome</keyword>
<feature type="coiled-coil region" evidence="1">
    <location>
        <begin position="66"/>
        <end position="97"/>
    </location>
</feature>
<dbReference type="Proteomes" id="UP000515873">
    <property type="component" value="Chromosome"/>
</dbReference>
<accession>A0A7G8Q2H0</accession>
<evidence type="ECO:0000256" key="1">
    <source>
        <dbReference type="SAM" id="Coils"/>
    </source>
</evidence>
<protein>
    <submittedName>
        <fullName evidence="2">Uncharacterized protein</fullName>
    </submittedName>
</protein>
<name>A0A7G8Q2H0_9GAMM</name>
<gene>
    <name evidence="2" type="ORF">H8F01_18195</name>
</gene>
<evidence type="ECO:0000313" key="2">
    <source>
        <dbReference type="EMBL" id="QNK00978.1"/>
    </source>
</evidence>
<proteinExistence type="predicted"/>
<sequence length="222" mass="24463">MRSDPQYLAHVWPSVSAVAVDGEHHVSQLHSAQERARKAWGDIHSNHGRRMADQTKTEAARVVESAKFARNILESQRNTYNEARENAENTLRVTQAQLLRKLNPPSDPGEAALFAEIRAHLRGMTLAERIKAVQEVVNTPGSDLRILHAAVAGPALVSLLPPDLASRYTDIYHASTSPNEFGRAVRLSTSLEEAATGFQRLEEHVAAMVDFQQAKAYEQAAA</sequence>
<reference evidence="2 3" key="1">
    <citation type="submission" date="2020-08" db="EMBL/GenBank/DDBJ databases">
        <title>Dyella sp. G9 isolated from forest soil.</title>
        <authorList>
            <person name="Fu J."/>
            <person name="Qiu L."/>
        </authorList>
    </citation>
    <scope>NUCLEOTIDE SEQUENCE [LARGE SCALE GENOMIC DNA]</scope>
    <source>
        <strain evidence="2 3">G9</strain>
    </source>
</reference>
<dbReference type="AlphaFoldDB" id="A0A7G8Q2H0"/>
<dbReference type="KEGG" id="dtl:H8F01_18195"/>
<organism evidence="2 3">
    <name type="scientific">Dyella telluris</name>
    <dbReference type="NCBI Taxonomy" id="2763498"/>
    <lineage>
        <taxon>Bacteria</taxon>
        <taxon>Pseudomonadati</taxon>
        <taxon>Pseudomonadota</taxon>
        <taxon>Gammaproteobacteria</taxon>
        <taxon>Lysobacterales</taxon>
        <taxon>Rhodanobacteraceae</taxon>
        <taxon>Dyella</taxon>
    </lineage>
</organism>